<comment type="caution">
    <text evidence="1">The sequence shown here is derived from an EMBL/GenBank/DDBJ whole genome shotgun (WGS) entry which is preliminary data.</text>
</comment>
<evidence type="ECO:0000313" key="2">
    <source>
        <dbReference type="Proteomes" id="UP001060215"/>
    </source>
</evidence>
<accession>A0ACC0HC26</accession>
<protein>
    <submittedName>
        <fullName evidence="1">Uncharacterized protein</fullName>
    </submittedName>
</protein>
<sequence length="116" mass="11999">MCMLLLPWALIWGAVWLSCCWLSMRGTGVVCNIGCRSGVTANAAGLICYSVLLSDVAVMDFKPLVVFSYRGTGVVCNIGCRSGVTANAAGLICAAAESVGWVENIVITGFATTAAS</sequence>
<name>A0ACC0HC26_9ERIC</name>
<dbReference type="EMBL" id="CM045762">
    <property type="protein sequence ID" value="KAI8010780.1"/>
    <property type="molecule type" value="Genomic_DNA"/>
</dbReference>
<organism evidence="1 2">
    <name type="scientific">Camellia lanceoleosa</name>
    <dbReference type="NCBI Taxonomy" id="1840588"/>
    <lineage>
        <taxon>Eukaryota</taxon>
        <taxon>Viridiplantae</taxon>
        <taxon>Streptophyta</taxon>
        <taxon>Embryophyta</taxon>
        <taxon>Tracheophyta</taxon>
        <taxon>Spermatophyta</taxon>
        <taxon>Magnoliopsida</taxon>
        <taxon>eudicotyledons</taxon>
        <taxon>Gunneridae</taxon>
        <taxon>Pentapetalae</taxon>
        <taxon>asterids</taxon>
        <taxon>Ericales</taxon>
        <taxon>Theaceae</taxon>
        <taxon>Camellia</taxon>
    </lineage>
</organism>
<reference evidence="1 2" key="1">
    <citation type="journal article" date="2022" name="Plant J.">
        <title>Chromosome-level genome of Camellia lanceoleosa provides a valuable resource for understanding genome evolution and self-incompatibility.</title>
        <authorList>
            <person name="Gong W."/>
            <person name="Xiao S."/>
            <person name="Wang L."/>
            <person name="Liao Z."/>
            <person name="Chang Y."/>
            <person name="Mo W."/>
            <person name="Hu G."/>
            <person name="Li W."/>
            <person name="Zhao G."/>
            <person name="Zhu H."/>
            <person name="Hu X."/>
            <person name="Ji K."/>
            <person name="Xiang X."/>
            <person name="Song Q."/>
            <person name="Yuan D."/>
            <person name="Jin S."/>
            <person name="Zhang L."/>
        </authorList>
    </citation>
    <scope>NUCLEOTIDE SEQUENCE [LARGE SCALE GENOMIC DNA]</scope>
    <source>
        <strain evidence="1">SQ_2022a</strain>
    </source>
</reference>
<keyword evidence="2" id="KW-1185">Reference proteome</keyword>
<dbReference type="Proteomes" id="UP001060215">
    <property type="component" value="Chromosome 5"/>
</dbReference>
<evidence type="ECO:0000313" key="1">
    <source>
        <dbReference type="EMBL" id="KAI8010780.1"/>
    </source>
</evidence>
<proteinExistence type="predicted"/>
<gene>
    <name evidence="1" type="ORF">LOK49_LG06G03350</name>
</gene>